<dbReference type="AlphaFoldDB" id="A0A5C7B5F9"/>
<dbReference type="PANTHER" id="PTHR47814">
    <property type="entry name" value="PEPTIDYL-TRNA HYDROLASE ARFB"/>
    <property type="match status" value="1"/>
</dbReference>
<protein>
    <submittedName>
        <fullName evidence="4">Aminoacyl-tRNA hydrolase</fullName>
        <ecNumber evidence="4">3.1.1.29</ecNumber>
    </submittedName>
</protein>
<dbReference type="SUPFAM" id="SSF75620">
    <property type="entry name" value="Release factor"/>
    <property type="match status" value="1"/>
</dbReference>
<feature type="domain" description="Prokaryotic-type class I peptide chain release factors" evidence="3">
    <location>
        <begin position="17"/>
        <end position="33"/>
    </location>
</feature>
<dbReference type="OrthoDB" id="9815709at2"/>
<dbReference type="RefSeq" id="WP_028872855.1">
    <property type="nucleotide sequence ID" value="NZ_VOSB01000024.1"/>
</dbReference>
<evidence type="ECO:0000313" key="5">
    <source>
        <dbReference type="Proteomes" id="UP000321938"/>
    </source>
</evidence>
<sequence length="135" mass="15743">MFDEKAILRELSFKFIRSSGAGGQHVNKTSSKVELTFDVEHSQFLSVDQKELIKTSLRTRLTKEDVLILQCGESRSQHKNKAIIINRFLDLIRENLIEEKNRILTKIPRAVVRKRLTNKRKTSEKKSKRKPPEID</sequence>
<organism evidence="4 5">
    <name type="scientific">Psychroserpens burtonensis</name>
    <dbReference type="NCBI Taxonomy" id="49278"/>
    <lineage>
        <taxon>Bacteria</taxon>
        <taxon>Pseudomonadati</taxon>
        <taxon>Bacteroidota</taxon>
        <taxon>Flavobacteriia</taxon>
        <taxon>Flavobacteriales</taxon>
        <taxon>Flavobacteriaceae</taxon>
        <taxon>Psychroserpens</taxon>
    </lineage>
</organism>
<reference evidence="4 5" key="1">
    <citation type="submission" date="2019-08" db="EMBL/GenBank/DDBJ databases">
        <title>Genome of Psychroserpens burtonensis ACAM 167.</title>
        <authorList>
            <person name="Bowman J.P."/>
        </authorList>
    </citation>
    <scope>NUCLEOTIDE SEQUENCE [LARGE SCALE GENOMIC DNA]</scope>
    <source>
        <strain evidence="4 5">ACAM 167</strain>
    </source>
</reference>
<keyword evidence="4" id="KW-0378">Hydrolase</keyword>
<dbReference type="GO" id="GO:0043022">
    <property type="term" value="F:ribosome binding"/>
    <property type="evidence" value="ECO:0007669"/>
    <property type="project" value="TreeGrafter"/>
</dbReference>
<evidence type="ECO:0000259" key="3">
    <source>
        <dbReference type="PROSITE" id="PS00745"/>
    </source>
</evidence>
<proteinExistence type="inferred from homology"/>
<dbReference type="EC" id="3.1.1.29" evidence="4"/>
<evidence type="ECO:0000313" key="4">
    <source>
        <dbReference type="EMBL" id="TXE15803.1"/>
    </source>
</evidence>
<accession>A0A5C7B5F9</accession>
<dbReference type="Pfam" id="PF00472">
    <property type="entry name" value="RF-1"/>
    <property type="match status" value="1"/>
</dbReference>
<comment type="caution">
    <text evidence="4">The sequence shown here is derived from an EMBL/GenBank/DDBJ whole genome shotgun (WGS) entry which is preliminary data.</text>
</comment>
<dbReference type="GO" id="GO:0004045">
    <property type="term" value="F:peptidyl-tRNA hydrolase activity"/>
    <property type="evidence" value="ECO:0007669"/>
    <property type="project" value="UniProtKB-EC"/>
</dbReference>
<keyword evidence="5" id="KW-1185">Reference proteome</keyword>
<dbReference type="Proteomes" id="UP000321938">
    <property type="component" value="Unassembled WGS sequence"/>
</dbReference>
<dbReference type="InterPro" id="IPR045853">
    <property type="entry name" value="Pep_chain_release_fac_I_sf"/>
</dbReference>
<dbReference type="PANTHER" id="PTHR47814:SF1">
    <property type="entry name" value="PEPTIDYL-TRNA HYDROLASE ARFB"/>
    <property type="match status" value="1"/>
</dbReference>
<feature type="region of interest" description="Disordered" evidence="2">
    <location>
        <begin position="116"/>
        <end position="135"/>
    </location>
</feature>
<evidence type="ECO:0000256" key="2">
    <source>
        <dbReference type="SAM" id="MobiDB-lite"/>
    </source>
</evidence>
<feature type="compositionally biased region" description="Basic residues" evidence="2">
    <location>
        <begin position="116"/>
        <end position="129"/>
    </location>
</feature>
<gene>
    <name evidence="4" type="ORF">ES692_15010</name>
</gene>
<dbReference type="InterPro" id="IPR000352">
    <property type="entry name" value="Pep_chain_release_fac_I"/>
</dbReference>
<comment type="similarity">
    <text evidence="1">Belongs to the prokaryotic/mitochondrial release factor family.</text>
</comment>
<dbReference type="STRING" id="1123037.GCA_000425305_03157"/>
<dbReference type="GO" id="GO:0072344">
    <property type="term" value="P:rescue of stalled ribosome"/>
    <property type="evidence" value="ECO:0007669"/>
    <property type="project" value="TreeGrafter"/>
</dbReference>
<dbReference type="PROSITE" id="PS00745">
    <property type="entry name" value="RF_PROK_I"/>
    <property type="match status" value="1"/>
</dbReference>
<dbReference type="NCBIfam" id="NF006718">
    <property type="entry name" value="PRK09256.1"/>
    <property type="match status" value="1"/>
</dbReference>
<evidence type="ECO:0000256" key="1">
    <source>
        <dbReference type="ARBA" id="ARBA00010835"/>
    </source>
</evidence>
<dbReference type="GO" id="GO:0003747">
    <property type="term" value="F:translation release factor activity"/>
    <property type="evidence" value="ECO:0007669"/>
    <property type="project" value="InterPro"/>
</dbReference>
<name>A0A5C7B5F9_9FLAO</name>
<dbReference type="Gene3D" id="3.30.160.20">
    <property type="match status" value="1"/>
</dbReference>
<dbReference type="EMBL" id="VOSB01000024">
    <property type="protein sequence ID" value="TXE15803.1"/>
    <property type="molecule type" value="Genomic_DNA"/>
</dbReference>